<dbReference type="SUPFAM" id="SSF48208">
    <property type="entry name" value="Six-hairpin glycosidases"/>
    <property type="match status" value="1"/>
</dbReference>
<protein>
    <submittedName>
        <fullName evidence="2">Uncharacterized protein</fullName>
    </submittedName>
</protein>
<feature type="chain" id="PRO_5046591904" evidence="1">
    <location>
        <begin position="34"/>
        <end position="519"/>
    </location>
</feature>
<feature type="signal peptide" evidence="1">
    <location>
        <begin position="1"/>
        <end position="33"/>
    </location>
</feature>
<name>A0ABU9B6G6_9BURK</name>
<keyword evidence="3" id="KW-1185">Reference proteome</keyword>
<keyword evidence="1" id="KW-0732">Signal</keyword>
<evidence type="ECO:0000256" key="1">
    <source>
        <dbReference type="SAM" id="SignalP"/>
    </source>
</evidence>
<accession>A0ABU9B6G6</accession>
<comment type="caution">
    <text evidence="2">The sequence shown here is derived from an EMBL/GenBank/DDBJ whole genome shotgun (WGS) entry which is preliminary data.</text>
</comment>
<proteinExistence type="predicted"/>
<evidence type="ECO:0000313" key="2">
    <source>
        <dbReference type="EMBL" id="MEK8025463.1"/>
    </source>
</evidence>
<sequence>MGLRLRLPPALSLALPLVLPLALSLTFSPTARAAGAAPLPGSPCPAQPLADAALAEAAVQVLRTLAVQAPGQPADGAWRVQNDAAHESGDAPPWQRISAYPANLALVGMLAAAPQAVRPLAADWLRWQARALAPGRTPWPGVLPDHWLQVDTGRLLRCAPPGAPRPAAARGTRCEAVDAHDSAAASLLLAAQAWWRHTGDASLLREPLLRRALGDAAAALRRLDDGQGLSLAAPDYPVAYLMDAVEVAAGWAAWAQLQAEVWQSPAAAADGRRQARRVASAIQTRLWDAAAGRWRVHARAAAPDATRWYPDTVAQAWPLLWGLDQHLAPPAAEQLRQQARQAWQAAVGGWQAAAPAPAPPPGSVAPAADDPVALRPARWALAPADGDGFWWPSVAVAAACTGDPVSAQIWLGRARAAWLTPAAAPDPDAHPATVMTRFPAPFEIGDLLWLAWLLPPPPPPPPLAPSAAVPAALPPAARQAASLAVPLAPSARSPAAPAAVALTAVPAPGPERHSGEMTR</sequence>
<dbReference type="InterPro" id="IPR012341">
    <property type="entry name" value="6hp_glycosidase-like_sf"/>
</dbReference>
<reference evidence="2 3" key="1">
    <citation type="submission" date="2024-04" db="EMBL/GenBank/DDBJ databases">
        <title>Novel species of the genus Ideonella isolated from streams.</title>
        <authorList>
            <person name="Lu H."/>
        </authorList>
    </citation>
    <scope>NUCLEOTIDE SEQUENCE [LARGE SCALE GENOMIC DNA]</scope>
    <source>
        <strain evidence="2 3">BYS139W</strain>
    </source>
</reference>
<dbReference type="RefSeq" id="WP_341373238.1">
    <property type="nucleotide sequence ID" value="NZ_JBBUTF010000004.1"/>
</dbReference>
<dbReference type="EMBL" id="JBBUTF010000004">
    <property type="protein sequence ID" value="MEK8025463.1"/>
    <property type="molecule type" value="Genomic_DNA"/>
</dbReference>
<dbReference type="InterPro" id="IPR008928">
    <property type="entry name" value="6-hairpin_glycosidase_sf"/>
</dbReference>
<evidence type="ECO:0000313" key="3">
    <source>
        <dbReference type="Proteomes" id="UP001368500"/>
    </source>
</evidence>
<gene>
    <name evidence="2" type="ORF">AACH11_05760</name>
</gene>
<dbReference type="Gene3D" id="1.50.10.10">
    <property type="match status" value="1"/>
</dbReference>
<dbReference type="Proteomes" id="UP001368500">
    <property type="component" value="Unassembled WGS sequence"/>
</dbReference>
<organism evidence="2 3">
    <name type="scientific">Pseudaquabacterium rugosum</name>
    <dbReference type="NCBI Taxonomy" id="2984194"/>
    <lineage>
        <taxon>Bacteria</taxon>
        <taxon>Pseudomonadati</taxon>
        <taxon>Pseudomonadota</taxon>
        <taxon>Betaproteobacteria</taxon>
        <taxon>Burkholderiales</taxon>
        <taxon>Sphaerotilaceae</taxon>
        <taxon>Pseudaquabacterium</taxon>
    </lineage>
</organism>